<protein>
    <recommendedName>
        <fullName evidence="7">Necrosis inducing-like protein NPP1 type</fullName>
    </recommendedName>
</protein>
<dbReference type="Proteomes" id="UP000002640">
    <property type="component" value="Unassembled WGS sequence"/>
</dbReference>
<dbReference type="PANTHER" id="PTHR33657">
    <property type="entry name" value="DOMAIN PROTEIN, PUTATIVE (AFU_ORTHOLOGUE AFUA_5G00600)-RELATED"/>
    <property type="match status" value="1"/>
</dbReference>
<reference evidence="5 6" key="1">
    <citation type="journal article" date="2006" name="Science">
        <title>Phytophthora genome sequences uncover evolutionary origins and mechanisms of pathogenesis.</title>
        <authorList>
            <person name="Tyler B.M."/>
            <person name="Tripathy S."/>
            <person name="Zhang X."/>
            <person name="Dehal P."/>
            <person name="Jiang R.H."/>
            <person name="Aerts A."/>
            <person name="Arredondo F.D."/>
            <person name="Baxter L."/>
            <person name="Bensasson D."/>
            <person name="Beynon J.L."/>
            <person name="Chapman J."/>
            <person name="Damasceno C.M."/>
            <person name="Dorrance A.E."/>
            <person name="Dou D."/>
            <person name="Dickerman A.W."/>
            <person name="Dubchak I.L."/>
            <person name="Garbelotto M."/>
            <person name="Gijzen M."/>
            <person name="Gordon S.G."/>
            <person name="Govers F."/>
            <person name="Grunwald N.J."/>
            <person name="Huang W."/>
            <person name="Ivors K.L."/>
            <person name="Jones R.W."/>
            <person name="Kamoun S."/>
            <person name="Krampis K."/>
            <person name="Lamour K.H."/>
            <person name="Lee M.K."/>
            <person name="McDonald W.H."/>
            <person name="Medina M."/>
            <person name="Meijer H.J."/>
            <person name="Nordberg E.K."/>
            <person name="Maclean D.J."/>
            <person name="Ospina-Giraldo M.D."/>
            <person name="Morris P.F."/>
            <person name="Phuntumart V."/>
            <person name="Putnam N.H."/>
            <person name="Rash S."/>
            <person name="Rose J.K."/>
            <person name="Sakihama Y."/>
            <person name="Salamov A.A."/>
            <person name="Savidor A."/>
            <person name="Scheuring C.F."/>
            <person name="Smith B.M."/>
            <person name="Sobral B.W."/>
            <person name="Terry A."/>
            <person name="Torto-Alalibo T.A."/>
            <person name="Win J."/>
            <person name="Xu Z."/>
            <person name="Zhang H."/>
            <person name="Grigoriev I.V."/>
            <person name="Rokhsar D.S."/>
            <person name="Boore J.L."/>
        </authorList>
    </citation>
    <scope>NUCLEOTIDE SEQUENCE [LARGE SCALE GENOMIC DNA]</scope>
    <source>
        <strain evidence="5 6">P6497</strain>
    </source>
</reference>
<keyword evidence="6" id="KW-1185">Reference proteome</keyword>
<evidence type="ECO:0008006" key="7">
    <source>
        <dbReference type="Google" id="ProtNLM"/>
    </source>
</evidence>
<evidence type="ECO:0000256" key="3">
    <source>
        <dbReference type="ARBA" id="ARBA00022525"/>
    </source>
</evidence>
<keyword evidence="3" id="KW-0964">Secreted</keyword>
<dbReference type="SMR" id="G5AD43"/>
<dbReference type="OMA" id="KQDGECK"/>
<proteinExistence type="inferred from homology"/>
<dbReference type="InterPro" id="IPR008701">
    <property type="entry name" value="NPP1"/>
</dbReference>
<dbReference type="RefSeq" id="XP_009537994.1">
    <property type="nucleotide sequence ID" value="XM_009539699.1"/>
</dbReference>
<keyword evidence="4" id="KW-0843">Virulence</keyword>
<feature type="non-terminal residue" evidence="5">
    <location>
        <position position="1"/>
    </location>
</feature>
<name>G5AD43_PHYSP</name>
<accession>G5AD43</accession>
<dbReference type="KEGG" id="psoj:PHYSODRAFT_444351"/>
<comment type="similarity">
    <text evidence="2">Belongs to the Necrosis inducing protein (NPP1) family.</text>
</comment>
<dbReference type="PANTHER" id="PTHR33657:SF8">
    <property type="entry name" value="DOMAIN PROTEIN, PUTATIVE (AFU_ORTHOLOGUE AFUA_5G00600)-RELATED"/>
    <property type="match status" value="1"/>
</dbReference>
<comment type="subcellular location">
    <subcellularLocation>
        <location evidence="1">Secreted</location>
    </subcellularLocation>
</comment>
<evidence type="ECO:0000313" key="6">
    <source>
        <dbReference type="Proteomes" id="UP000002640"/>
    </source>
</evidence>
<gene>
    <name evidence="5" type="ORF">PHYSODRAFT_444351</name>
</gene>
<dbReference type="InParanoid" id="G5AD43"/>
<feature type="non-terminal residue" evidence="5">
    <location>
        <position position="80"/>
    </location>
</feature>
<dbReference type="EMBL" id="JH159164">
    <property type="protein sequence ID" value="EGZ06097.1"/>
    <property type="molecule type" value="Genomic_DNA"/>
</dbReference>
<evidence type="ECO:0000256" key="4">
    <source>
        <dbReference type="ARBA" id="ARBA00023026"/>
    </source>
</evidence>
<dbReference type="AlphaFoldDB" id="G5AD43"/>
<organism evidence="5 6">
    <name type="scientific">Phytophthora sojae (strain P6497)</name>
    <name type="common">Soybean stem and root rot agent</name>
    <name type="synonym">Phytophthora megasperma f. sp. glycines</name>
    <dbReference type="NCBI Taxonomy" id="1094619"/>
    <lineage>
        <taxon>Eukaryota</taxon>
        <taxon>Sar</taxon>
        <taxon>Stramenopiles</taxon>
        <taxon>Oomycota</taxon>
        <taxon>Peronosporomycetes</taxon>
        <taxon>Peronosporales</taxon>
        <taxon>Peronosporaceae</taxon>
        <taxon>Phytophthora</taxon>
    </lineage>
</organism>
<dbReference type="STRING" id="1094619.G5AD43"/>
<dbReference type="GO" id="GO:0005576">
    <property type="term" value="C:extracellular region"/>
    <property type="evidence" value="ECO:0007669"/>
    <property type="project" value="UniProtKB-SubCell"/>
</dbReference>
<sequence>FGALLAALLTCVQAASIPHDQVRPFAQRDPITVSEKAAIKFNPQLTVSEGCHPYPAVQEDGALSGGLKWSGKQDGECKGS</sequence>
<dbReference type="Pfam" id="PF05630">
    <property type="entry name" value="NPP1"/>
    <property type="match status" value="1"/>
</dbReference>
<evidence type="ECO:0000256" key="2">
    <source>
        <dbReference type="ARBA" id="ARBA00009520"/>
    </source>
</evidence>
<evidence type="ECO:0000313" key="5">
    <source>
        <dbReference type="EMBL" id="EGZ06097.1"/>
    </source>
</evidence>
<evidence type="ECO:0000256" key="1">
    <source>
        <dbReference type="ARBA" id="ARBA00004613"/>
    </source>
</evidence>
<dbReference type="GeneID" id="20652745"/>